<dbReference type="Gene3D" id="3.40.630.30">
    <property type="match status" value="1"/>
</dbReference>
<protein>
    <recommendedName>
        <fullName evidence="6">Fe2OG dioxygenase domain-containing protein</fullName>
    </recommendedName>
</protein>
<proteinExistence type="predicted"/>
<evidence type="ECO:0000259" key="2">
    <source>
        <dbReference type="PROSITE" id="PS51186"/>
    </source>
</evidence>
<dbReference type="OrthoDB" id="271595at2759"/>
<dbReference type="PROSITE" id="PS51186">
    <property type="entry name" value="GNAT"/>
    <property type="match status" value="1"/>
</dbReference>
<dbReference type="Pfam" id="PF00583">
    <property type="entry name" value="Acetyltransf_1"/>
    <property type="match status" value="1"/>
</dbReference>
<dbReference type="Proteomes" id="UP000751190">
    <property type="component" value="Unassembled WGS sequence"/>
</dbReference>
<feature type="domain" description="Fe2OG dioxygenase" evidence="3">
    <location>
        <begin position="236"/>
        <end position="344"/>
    </location>
</feature>
<dbReference type="InterPro" id="IPR027450">
    <property type="entry name" value="AlkB-like"/>
</dbReference>
<dbReference type="Pfam" id="PF13532">
    <property type="entry name" value="2OG-FeII_Oxy_2"/>
    <property type="match status" value="1"/>
</dbReference>
<evidence type="ECO:0000256" key="1">
    <source>
        <dbReference type="SAM" id="MobiDB-lite"/>
    </source>
</evidence>
<reference evidence="4" key="1">
    <citation type="submission" date="2021-05" db="EMBL/GenBank/DDBJ databases">
        <title>The genome of the haptophyte Pavlova lutheri (Diacronema luteri, Pavlovales) - a model for lipid biosynthesis in eukaryotic algae.</title>
        <authorList>
            <person name="Hulatt C.J."/>
            <person name="Posewitz M.C."/>
        </authorList>
    </citation>
    <scope>NUCLEOTIDE SEQUENCE</scope>
    <source>
        <strain evidence="4">NIVA-4/92</strain>
    </source>
</reference>
<dbReference type="Gene3D" id="2.60.120.590">
    <property type="entry name" value="Alpha-ketoglutarate-dependent dioxygenase AlkB-like"/>
    <property type="match status" value="1"/>
</dbReference>
<dbReference type="AlphaFoldDB" id="A0A8J5XZS4"/>
<dbReference type="GO" id="GO:0016491">
    <property type="term" value="F:oxidoreductase activity"/>
    <property type="evidence" value="ECO:0007669"/>
    <property type="project" value="TreeGrafter"/>
</dbReference>
<sequence>MPAGRFGRDTSAVGMTETVGASKARRQLQRRLAALARVCARAGLEPLPRSAGARALVVLHGGLDNRGATHMDIDAALRAIAPGAALWHSTCGLWTCARCATPAEALAVHDVLHALPLSALPRHALVVALVDDGAVGALLARECAAHAPVKAARVPGLALLEEYIDEAEQARLVRAIDVATDAWEARSDGGRCVRHYGLRFDYATARADTSGERPPWPAWCAELSARLVADGIAPCAPDQITVNSYRPGEGIPWHCDTHSAFGRVICSLSLLADIVMRFRGAAEPGEPPRAPLAVRLPRRSLLVLAGDARYGWEHSISARTADFDPDGLPRARKRRLSITFRRAADGVANGRTAPPCACRWPQLCDSQGAGRQPLSAPEPVPARCAREPSTAAPPPLARPADAEAGALRMRALRRADARALTALAVAQRWDSPESDVQLALELAARDPSGGSAGAGLFTRTGELVCCAILLRLDARARPRTSWLSSVITDERWRRRGLARRLVSSLLVRAGADAVGLFGSSCGQPLYTSLGFEPLLAAGLYELRVGAGDAPTAPADAPDTPLHVGLLSAAELRALVARETAARAAAMVAWFDAAPHLACAARSSGEPTAVPLSFALGRHWLDGSVFIGPLVASPELAEPARGAAARVVLAATIRTAATAPRPDGSRTTRVLVLALPASQAIISALGFVPVPGADVQFMLRPPPAPAGAPSCGAQSVGGMLAGGHLPQGELLAAGYDLA</sequence>
<name>A0A8J5XZS4_DIALT</name>
<evidence type="ECO:0000259" key="3">
    <source>
        <dbReference type="PROSITE" id="PS51471"/>
    </source>
</evidence>
<dbReference type="InterPro" id="IPR005123">
    <property type="entry name" value="Oxoglu/Fe-dep_dioxygenase_dom"/>
</dbReference>
<dbReference type="SUPFAM" id="SSF51197">
    <property type="entry name" value="Clavaminate synthase-like"/>
    <property type="match status" value="1"/>
</dbReference>
<dbReference type="InterPro" id="IPR037151">
    <property type="entry name" value="AlkB-like_sf"/>
</dbReference>
<evidence type="ECO:0008006" key="6">
    <source>
        <dbReference type="Google" id="ProtNLM"/>
    </source>
</evidence>
<dbReference type="InterPro" id="IPR016181">
    <property type="entry name" value="Acyl_CoA_acyltransferase"/>
</dbReference>
<comment type="caution">
    <text evidence="4">The sequence shown here is derived from an EMBL/GenBank/DDBJ whole genome shotgun (WGS) entry which is preliminary data.</text>
</comment>
<dbReference type="PANTHER" id="PTHR12463:SF1">
    <property type="entry name" value="2-OXOGLUTARATE AND FE-DEPENDENT OXYGENASE FAMILY PROTEIN"/>
    <property type="match status" value="1"/>
</dbReference>
<dbReference type="PROSITE" id="PS51471">
    <property type="entry name" value="FE2OG_OXY"/>
    <property type="match status" value="1"/>
</dbReference>
<dbReference type="EMBL" id="JAGTXO010000001">
    <property type="protein sequence ID" value="KAG8470985.1"/>
    <property type="molecule type" value="Genomic_DNA"/>
</dbReference>
<organism evidence="4 5">
    <name type="scientific">Diacronema lutheri</name>
    <name type="common">Unicellular marine alga</name>
    <name type="synonym">Monochrysis lutheri</name>
    <dbReference type="NCBI Taxonomy" id="2081491"/>
    <lineage>
        <taxon>Eukaryota</taxon>
        <taxon>Haptista</taxon>
        <taxon>Haptophyta</taxon>
        <taxon>Pavlovophyceae</taxon>
        <taxon>Pavlovales</taxon>
        <taxon>Pavlovaceae</taxon>
        <taxon>Diacronema</taxon>
    </lineage>
</organism>
<accession>A0A8J5XZS4</accession>
<dbReference type="GO" id="GO:0032451">
    <property type="term" value="F:demethylase activity"/>
    <property type="evidence" value="ECO:0007669"/>
    <property type="project" value="TreeGrafter"/>
</dbReference>
<gene>
    <name evidence="4" type="ORF">KFE25_009406</name>
</gene>
<dbReference type="GO" id="GO:0016747">
    <property type="term" value="F:acyltransferase activity, transferring groups other than amino-acyl groups"/>
    <property type="evidence" value="ECO:0007669"/>
    <property type="project" value="InterPro"/>
</dbReference>
<keyword evidence="5" id="KW-1185">Reference proteome</keyword>
<dbReference type="GO" id="GO:0070988">
    <property type="term" value="P:demethylation"/>
    <property type="evidence" value="ECO:0007669"/>
    <property type="project" value="InterPro"/>
</dbReference>
<dbReference type="InterPro" id="IPR032857">
    <property type="entry name" value="ALKBH4"/>
</dbReference>
<evidence type="ECO:0000313" key="5">
    <source>
        <dbReference type="Proteomes" id="UP000751190"/>
    </source>
</evidence>
<dbReference type="InterPro" id="IPR000182">
    <property type="entry name" value="GNAT_dom"/>
</dbReference>
<evidence type="ECO:0000313" key="4">
    <source>
        <dbReference type="EMBL" id="KAG8470985.1"/>
    </source>
</evidence>
<feature type="region of interest" description="Disordered" evidence="1">
    <location>
        <begin position="368"/>
        <end position="400"/>
    </location>
</feature>
<feature type="domain" description="N-acetyltransferase" evidence="2">
    <location>
        <begin position="407"/>
        <end position="553"/>
    </location>
</feature>
<dbReference type="PANTHER" id="PTHR12463">
    <property type="entry name" value="OXYGENASE-RELATED"/>
    <property type="match status" value="1"/>
</dbReference>
<dbReference type="SUPFAM" id="SSF55729">
    <property type="entry name" value="Acyl-CoA N-acyltransferases (Nat)"/>
    <property type="match status" value="1"/>
</dbReference>